<reference evidence="1" key="1">
    <citation type="journal article" date="2019" name="bioRxiv">
        <title>The Genome of the Zebra Mussel, Dreissena polymorpha: A Resource for Invasive Species Research.</title>
        <authorList>
            <person name="McCartney M.A."/>
            <person name="Auch B."/>
            <person name="Kono T."/>
            <person name="Mallez S."/>
            <person name="Zhang Y."/>
            <person name="Obille A."/>
            <person name="Becker A."/>
            <person name="Abrahante J.E."/>
            <person name="Garbe J."/>
            <person name="Badalamenti J.P."/>
            <person name="Herman A."/>
            <person name="Mangelson H."/>
            <person name="Liachko I."/>
            <person name="Sullivan S."/>
            <person name="Sone E.D."/>
            <person name="Koren S."/>
            <person name="Silverstein K.A.T."/>
            <person name="Beckman K.B."/>
            <person name="Gohl D.M."/>
        </authorList>
    </citation>
    <scope>NUCLEOTIDE SEQUENCE</scope>
    <source>
        <strain evidence="1">Duluth1</strain>
        <tissue evidence="1">Whole animal</tissue>
    </source>
</reference>
<accession>A0A9D4MUC4</accession>
<keyword evidence="2" id="KW-1185">Reference proteome</keyword>
<gene>
    <name evidence="1" type="ORF">DPMN_005308</name>
</gene>
<sequence>MSHAVKSFFLSVVEELTSVLQVFFNHISAVEDLFRCTLPSSESSMLFRQQFPGIAFKSIKDGIWVQNQRGMRGITHGLDRMKSHRLELYFCKYLKSLKYILTIL</sequence>
<dbReference type="AlphaFoldDB" id="A0A9D4MUC4"/>
<reference evidence="1" key="2">
    <citation type="submission" date="2020-11" db="EMBL/GenBank/DDBJ databases">
        <authorList>
            <person name="McCartney M.A."/>
            <person name="Auch B."/>
            <person name="Kono T."/>
            <person name="Mallez S."/>
            <person name="Becker A."/>
            <person name="Gohl D.M."/>
            <person name="Silverstein K.A.T."/>
            <person name="Koren S."/>
            <person name="Bechman K.B."/>
            <person name="Herman A."/>
            <person name="Abrahante J.E."/>
            <person name="Garbe J."/>
        </authorList>
    </citation>
    <scope>NUCLEOTIDE SEQUENCE</scope>
    <source>
        <strain evidence="1">Duluth1</strain>
        <tissue evidence="1">Whole animal</tissue>
    </source>
</reference>
<evidence type="ECO:0000313" key="1">
    <source>
        <dbReference type="EMBL" id="KAH3881382.1"/>
    </source>
</evidence>
<protein>
    <submittedName>
        <fullName evidence="1">Uncharacterized protein</fullName>
    </submittedName>
</protein>
<name>A0A9D4MUC4_DREPO</name>
<dbReference type="EMBL" id="JAIWYP010000001">
    <property type="protein sequence ID" value="KAH3881382.1"/>
    <property type="molecule type" value="Genomic_DNA"/>
</dbReference>
<dbReference type="Proteomes" id="UP000828390">
    <property type="component" value="Unassembled WGS sequence"/>
</dbReference>
<comment type="caution">
    <text evidence="1">The sequence shown here is derived from an EMBL/GenBank/DDBJ whole genome shotgun (WGS) entry which is preliminary data.</text>
</comment>
<organism evidence="1 2">
    <name type="scientific">Dreissena polymorpha</name>
    <name type="common">Zebra mussel</name>
    <name type="synonym">Mytilus polymorpha</name>
    <dbReference type="NCBI Taxonomy" id="45954"/>
    <lineage>
        <taxon>Eukaryota</taxon>
        <taxon>Metazoa</taxon>
        <taxon>Spiralia</taxon>
        <taxon>Lophotrochozoa</taxon>
        <taxon>Mollusca</taxon>
        <taxon>Bivalvia</taxon>
        <taxon>Autobranchia</taxon>
        <taxon>Heteroconchia</taxon>
        <taxon>Euheterodonta</taxon>
        <taxon>Imparidentia</taxon>
        <taxon>Neoheterodontei</taxon>
        <taxon>Myida</taxon>
        <taxon>Dreissenoidea</taxon>
        <taxon>Dreissenidae</taxon>
        <taxon>Dreissena</taxon>
    </lineage>
</organism>
<proteinExistence type="predicted"/>
<evidence type="ECO:0000313" key="2">
    <source>
        <dbReference type="Proteomes" id="UP000828390"/>
    </source>
</evidence>